<dbReference type="GO" id="GO:0006355">
    <property type="term" value="P:regulation of DNA-templated transcription"/>
    <property type="evidence" value="ECO:0007669"/>
    <property type="project" value="InterPro"/>
</dbReference>
<proteinExistence type="predicted"/>
<feature type="non-terminal residue" evidence="2">
    <location>
        <position position="1"/>
    </location>
</feature>
<dbReference type="Proteomes" id="UP000324800">
    <property type="component" value="Unassembled WGS sequence"/>
</dbReference>
<feature type="compositionally biased region" description="Acidic residues" evidence="1">
    <location>
        <begin position="195"/>
        <end position="205"/>
    </location>
</feature>
<evidence type="ECO:0000313" key="3">
    <source>
        <dbReference type="Proteomes" id="UP000324800"/>
    </source>
</evidence>
<feature type="region of interest" description="Disordered" evidence="1">
    <location>
        <begin position="730"/>
        <end position="759"/>
    </location>
</feature>
<protein>
    <submittedName>
        <fullName evidence="2">Uncharacterized protein</fullName>
    </submittedName>
</protein>
<accession>A0A5J4V2N8</accession>
<sequence length="844" mass="97885">QQQQVQVQQVQEQVTVGGGMGGSSMSIEEYYRDGCGLDGEYPPMTPSQFSFAYQASQQQNKNIQPISVQQLAKVTIPQGVSKRIWLGWRVYRPFQIREDAVDDEDEVDDYIEESIKRRKQHNIDVKKAAIQAARASRIQKELRKQKKQQRKLNKQQQQQDGEDNEQESSSGDDEEDISFALEIDNKDEDIKERENNEDEEDEDNEEGKKKKVEIAPIQIMKNELDVRLKHLKRLVTIHCPDLNFPEILLNKSDKEEGKGKGTLKRKKKGKKSNIEFDDQDEEDEFAILEGMKKKKKKKKKQTKLMKKGNNSMEESNENIKEGEQQEQEQQKEDNQQEQEQEDKEIDLDELDKRESVRFIRRISNSQKYKEKYPTKQTRIILSRTPFIGFRLSDIEQVWVFDPTLSFQPSIKPDPILKSSQLSSLLSTSSIYSSQLDERQGALQGSNVEGQGSQGTITQQGGQPIRYNNDVVFHSNFIRGLKYYDGGPRFYPVINQSSSSSSSSSSLSSSLSSTINQQQQNPIFDNLEIRFQLSLPPIRNITDSILPVYLRPSWPISALINECIKEDKLELIRAQPKKEKPKKKKDIKTVEIEEITEEPKMDIKKVQFEIRRLDSPPPISNHGDNYKQIPVPPQLIQSFPPQPIRIDERNDYRCSLFNILFRSFIPASLTSPQTHYLDFPQSPIFTFQFYTLPRYWSEGGLLEKVDIKMNNDNTDYDKITNSVITNSINSAIQSKNQQVDEDDEESEEESDSDLDQIITPFERQRRQRIRRSKYGMEHIIYTRLHKAMECTFHIAHNLLYYPPSSLFRSPSSFSSQYSSYSSRTDILNPSYSSKDKEFHLHSIPH</sequence>
<evidence type="ECO:0000256" key="1">
    <source>
        <dbReference type="SAM" id="MobiDB-lite"/>
    </source>
</evidence>
<feature type="region of interest" description="Disordered" evidence="1">
    <location>
        <begin position="137"/>
        <end position="215"/>
    </location>
</feature>
<dbReference type="EMBL" id="SNRW01010372">
    <property type="protein sequence ID" value="KAA6376660.1"/>
    <property type="molecule type" value="Genomic_DNA"/>
</dbReference>
<dbReference type="PANTHER" id="PTHR14296">
    <property type="entry name" value="REMODELING AND SPACING FACTOR 1"/>
    <property type="match status" value="1"/>
</dbReference>
<feature type="compositionally biased region" description="Low complexity" evidence="1">
    <location>
        <begin position="449"/>
        <end position="461"/>
    </location>
</feature>
<reference evidence="2 3" key="1">
    <citation type="submission" date="2019-03" db="EMBL/GenBank/DDBJ databases">
        <title>Single cell metagenomics reveals metabolic interactions within the superorganism composed of flagellate Streblomastix strix and complex community of Bacteroidetes bacteria on its surface.</title>
        <authorList>
            <person name="Treitli S.C."/>
            <person name="Kolisko M."/>
            <person name="Husnik F."/>
            <person name="Keeling P."/>
            <person name="Hampl V."/>
        </authorList>
    </citation>
    <scope>NUCLEOTIDE SEQUENCE [LARGE SCALE GENOMIC DNA]</scope>
    <source>
        <strain evidence="2">ST1C</strain>
    </source>
</reference>
<dbReference type="GO" id="GO:0031213">
    <property type="term" value="C:RSF complex"/>
    <property type="evidence" value="ECO:0007669"/>
    <property type="project" value="InterPro"/>
</dbReference>
<feature type="compositionally biased region" description="Acidic residues" evidence="1">
    <location>
        <begin position="275"/>
        <end position="286"/>
    </location>
</feature>
<dbReference type="AlphaFoldDB" id="A0A5J4V2N8"/>
<feature type="compositionally biased region" description="Basic residues" evidence="1">
    <location>
        <begin position="292"/>
        <end position="306"/>
    </location>
</feature>
<name>A0A5J4V2N8_9EUKA</name>
<feature type="region of interest" description="Disordered" evidence="1">
    <location>
        <begin position="248"/>
        <end position="349"/>
    </location>
</feature>
<feature type="region of interest" description="Disordered" evidence="1">
    <location>
        <begin position="439"/>
        <end position="461"/>
    </location>
</feature>
<organism evidence="2 3">
    <name type="scientific">Streblomastix strix</name>
    <dbReference type="NCBI Taxonomy" id="222440"/>
    <lineage>
        <taxon>Eukaryota</taxon>
        <taxon>Metamonada</taxon>
        <taxon>Preaxostyla</taxon>
        <taxon>Oxymonadida</taxon>
        <taxon>Streblomastigidae</taxon>
        <taxon>Streblomastix</taxon>
    </lineage>
</organism>
<dbReference type="PANTHER" id="PTHR14296:SF3">
    <property type="entry name" value="DIKAR, ISOFORM F"/>
    <property type="match status" value="1"/>
</dbReference>
<comment type="caution">
    <text evidence="2">The sequence shown here is derived from an EMBL/GenBank/DDBJ whole genome shotgun (WGS) entry which is preliminary data.</text>
</comment>
<feature type="compositionally biased region" description="Acidic residues" evidence="1">
    <location>
        <begin position="335"/>
        <end position="349"/>
    </location>
</feature>
<feature type="compositionally biased region" description="Basic residues" evidence="1">
    <location>
        <begin position="261"/>
        <end position="271"/>
    </location>
</feature>
<feature type="compositionally biased region" description="Basic residues" evidence="1">
    <location>
        <begin position="143"/>
        <end position="153"/>
    </location>
</feature>
<feature type="compositionally biased region" description="Basic and acidic residues" evidence="1">
    <location>
        <begin position="317"/>
        <end position="334"/>
    </location>
</feature>
<gene>
    <name evidence="2" type="ORF">EZS28_027813</name>
</gene>
<feature type="compositionally biased region" description="Acidic residues" evidence="1">
    <location>
        <begin position="738"/>
        <end position="753"/>
    </location>
</feature>
<dbReference type="InterPro" id="IPR028938">
    <property type="entry name" value="Rsf1-like"/>
</dbReference>
<evidence type="ECO:0000313" key="2">
    <source>
        <dbReference type="EMBL" id="KAA6376660.1"/>
    </source>
</evidence>
<feature type="compositionally biased region" description="Acidic residues" evidence="1">
    <location>
        <begin position="160"/>
        <end position="177"/>
    </location>
</feature>